<reference evidence="5" key="3">
    <citation type="submission" date="2020-05" db="UniProtKB">
        <authorList>
            <consortium name="EnsemblMetazoa"/>
        </authorList>
    </citation>
    <scope>IDENTIFICATION</scope>
    <source>
        <strain evidence="5">Jacobina</strain>
    </source>
</reference>
<keyword evidence="6" id="KW-1185">Reference proteome</keyword>
<evidence type="ECO:0000313" key="6">
    <source>
        <dbReference type="Proteomes" id="UP000092461"/>
    </source>
</evidence>
<dbReference type="CDD" id="cd00112">
    <property type="entry name" value="LDLa"/>
    <property type="match status" value="1"/>
</dbReference>
<dbReference type="VEuPathDB" id="VectorBase:LLOJ000843"/>
<dbReference type="Gene3D" id="4.10.400.10">
    <property type="entry name" value="Low-density Lipoprotein Receptor"/>
    <property type="match status" value="1"/>
</dbReference>
<sequence length="78" mass="8900">MGLKWQFVAVFLVMELSSLINGLTFSHFNHTRDKRQNRCREYDFVCDDGTCIDDIFRCDGKADCADGSDETGACRLIK</sequence>
<feature type="transmembrane region" description="Helical" evidence="3">
    <location>
        <begin position="6"/>
        <end position="28"/>
    </location>
</feature>
<name>A0A1B0CA71_LUTLO</name>
<keyword evidence="1 2" id="KW-1015">Disulfide bond</keyword>
<dbReference type="SUPFAM" id="SSF57424">
    <property type="entry name" value="LDL receptor-like module"/>
    <property type="match status" value="1"/>
</dbReference>
<feature type="disulfide bond" evidence="2">
    <location>
        <begin position="39"/>
        <end position="51"/>
    </location>
</feature>
<evidence type="ECO:0000256" key="2">
    <source>
        <dbReference type="PROSITE-ProRule" id="PRU00124"/>
    </source>
</evidence>
<organism evidence="5 6">
    <name type="scientific">Lutzomyia longipalpis</name>
    <name type="common">Sand fly</name>
    <dbReference type="NCBI Taxonomy" id="7200"/>
    <lineage>
        <taxon>Eukaryota</taxon>
        <taxon>Metazoa</taxon>
        <taxon>Ecdysozoa</taxon>
        <taxon>Arthropoda</taxon>
        <taxon>Hexapoda</taxon>
        <taxon>Insecta</taxon>
        <taxon>Pterygota</taxon>
        <taxon>Neoptera</taxon>
        <taxon>Endopterygota</taxon>
        <taxon>Diptera</taxon>
        <taxon>Nematocera</taxon>
        <taxon>Psychodoidea</taxon>
        <taxon>Psychodidae</taxon>
        <taxon>Lutzomyia</taxon>
        <taxon>Lutzomyia</taxon>
    </lineage>
</organism>
<dbReference type="InterPro" id="IPR023415">
    <property type="entry name" value="LDLR_class-A_CS"/>
</dbReference>
<dbReference type="Pfam" id="PF00057">
    <property type="entry name" value="Ldl_recept_a"/>
    <property type="match status" value="1"/>
</dbReference>
<proteinExistence type="predicted"/>
<evidence type="ECO:0000313" key="5">
    <source>
        <dbReference type="EnsemblMetazoa" id="LLOJ000843-PA"/>
    </source>
</evidence>
<feature type="disulfide bond" evidence="2">
    <location>
        <begin position="46"/>
        <end position="64"/>
    </location>
</feature>
<dbReference type="VEuPathDB" id="VectorBase:LLONM1_010869"/>
<reference evidence="6" key="1">
    <citation type="submission" date="2012-05" db="EMBL/GenBank/DDBJ databases">
        <title>Whole Genome Assembly of Lutzomyia longipalpis.</title>
        <authorList>
            <person name="Richards S."/>
            <person name="Qu C."/>
            <person name="Dillon R."/>
            <person name="Worley K."/>
            <person name="Scherer S."/>
            <person name="Batterton M."/>
            <person name="Taylor A."/>
            <person name="Hawes A."/>
            <person name="Hernandez B."/>
            <person name="Kovar C."/>
            <person name="Mandapat C."/>
            <person name="Pham C."/>
            <person name="Qu C."/>
            <person name="Jing C."/>
            <person name="Bess C."/>
            <person name="Bandaranaike D."/>
            <person name="Ngo D."/>
            <person name="Ongeri F."/>
            <person name="Arias F."/>
            <person name="Lara F."/>
            <person name="Weissenberger G."/>
            <person name="Kamau G."/>
            <person name="Han H."/>
            <person name="Shen H."/>
            <person name="Dinh H."/>
            <person name="Khalil I."/>
            <person name="Jones J."/>
            <person name="Shafer J."/>
            <person name="Jayaseelan J."/>
            <person name="Quiroz J."/>
            <person name="Blankenburg K."/>
            <person name="Nguyen L."/>
            <person name="Jackson L."/>
            <person name="Francisco L."/>
            <person name="Tang L.-Y."/>
            <person name="Pu L.-L."/>
            <person name="Perales L."/>
            <person name="Lorensuhewa L."/>
            <person name="Munidasa M."/>
            <person name="Coyle M."/>
            <person name="Taylor M."/>
            <person name="Puazo M."/>
            <person name="Firestine M."/>
            <person name="Scheel M."/>
            <person name="Javaid M."/>
            <person name="Wang M."/>
            <person name="Li M."/>
            <person name="Tabassum N."/>
            <person name="Saada N."/>
            <person name="Osuji N."/>
            <person name="Aqrawi P."/>
            <person name="Fu Q."/>
            <person name="Thornton R."/>
            <person name="Raj R."/>
            <person name="Goodspeed R."/>
            <person name="Mata R."/>
            <person name="Najjar R."/>
            <person name="Gubbala S."/>
            <person name="Lee S."/>
            <person name="Denson S."/>
            <person name="Patil S."/>
            <person name="Macmil S."/>
            <person name="Qi S."/>
            <person name="Matskevitch T."/>
            <person name="Palculict T."/>
            <person name="Mathew T."/>
            <person name="Vee V."/>
            <person name="Velamala V."/>
            <person name="Korchina V."/>
            <person name="Cai W."/>
            <person name="Liu W."/>
            <person name="Dai W."/>
            <person name="Zou X."/>
            <person name="Zhu Y."/>
            <person name="Zhang Y."/>
            <person name="Wu Y.-Q."/>
            <person name="Xin Y."/>
            <person name="Nazarath L."/>
            <person name="Kovar C."/>
            <person name="Han Y."/>
            <person name="Muzny D."/>
            <person name="Gibbs R."/>
        </authorList>
    </citation>
    <scope>NUCLEOTIDE SEQUENCE [LARGE SCALE GENOMIC DNA]</scope>
    <source>
        <strain evidence="6">Jacobina</strain>
    </source>
</reference>
<keyword evidence="3" id="KW-0472">Membrane</keyword>
<dbReference type="PROSITE" id="PS50068">
    <property type="entry name" value="LDLRA_2"/>
    <property type="match status" value="1"/>
</dbReference>
<dbReference type="InterPro" id="IPR036055">
    <property type="entry name" value="LDL_receptor-like_sf"/>
</dbReference>
<comment type="caution">
    <text evidence="2">Lacks conserved residue(s) required for the propagation of feature annotation.</text>
</comment>
<dbReference type="EnsemblMetazoa" id="LLOJ000843-RA">
    <property type="protein sequence ID" value="LLOJ000843-PA"/>
    <property type="gene ID" value="LLOJ000843"/>
</dbReference>
<accession>A0A1B0CA71</accession>
<dbReference type="EMBL" id="GITU01004562">
    <property type="protein sequence ID" value="MBC1173265.1"/>
    <property type="molecule type" value="Transcribed_RNA"/>
</dbReference>
<evidence type="ECO:0000256" key="3">
    <source>
        <dbReference type="SAM" id="Phobius"/>
    </source>
</evidence>
<reference evidence="4" key="2">
    <citation type="journal article" date="2020" name="BMC">
        <title>Leishmania infection induces a limited differential gene expression in the sand fly midgut.</title>
        <authorList>
            <person name="Coutinho-Abreu I.V."/>
            <person name="Serafim T.D."/>
            <person name="Meneses C."/>
            <person name="Kamhawi S."/>
            <person name="Oliveira F."/>
            <person name="Valenzuela J.G."/>
        </authorList>
    </citation>
    <scope>NUCLEOTIDE SEQUENCE</scope>
    <source>
        <strain evidence="4">Jacobina</strain>
        <tissue evidence="4">Midgut</tissue>
    </source>
</reference>
<dbReference type="EMBL" id="AJWK01003346">
    <property type="status" value="NOT_ANNOTATED_CDS"/>
    <property type="molecule type" value="Genomic_DNA"/>
</dbReference>
<dbReference type="InterPro" id="IPR002172">
    <property type="entry name" value="LDrepeatLR_classA_rpt"/>
</dbReference>
<dbReference type="AlphaFoldDB" id="A0A1B0CA71"/>
<dbReference type="SMART" id="SM00192">
    <property type="entry name" value="LDLa"/>
    <property type="match status" value="1"/>
</dbReference>
<evidence type="ECO:0000313" key="4">
    <source>
        <dbReference type="EMBL" id="MBC1173265.1"/>
    </source>
</evidence>
<evidence type="ECO:0000256" key="1">
    <source>
        <dbReference type="ARBA" id="ARBA00023157"/>
    </source>
</evidence>
<dbReference type="Proteomes" id="UP000092461">
    <property type="component" value="Unassembled WGS sequence"/>
</dbReference>
<keyword evidence="3" id="KW-1133">Transmembrane helix</keyword>
<keyword evidence="3" id="KW-0812">Transmembrane</keyword>
<dbReference type="PROSITE" id="PS01209">
    <property type="entry name" value="LDLRA_1"/>
    <property type="match status" value="1"/>
</dbReference>
<protein>
    <submittedName>
        <fullName evidence="4">Putative secreted protein</fullName>
    </submittedName>
</protein>